<feature type="domain" description="Glycosyltransferase RgtA/B/C/D-like" evidence="2">
    <location>
        <begin position="108"/>
        <end position="237"/>
    </location>
</feature>
<keyword evidence="1" id="KW-0472">Membrane</keyword>
<evidence type="ECO:0000313" key="3">
    <source>
        <dbReference type="EMBL" id="OGG03158.1"/>
    </source>
</evidence>
<feature type="transmembrane region" description="Helical" evidence="1">
    <location>
        <begin position="291"/>
        <end position="318"/>
    </location>
</feature>
<dbReference type="InterPro" id="IPR038731">
    <property type="entry name" value="RgtA/B/C-like"/>
</dbReference>
<sequence length="533" mass="62138">MIPENLPVKAKIREYLIPLAIFFIITASTFLFYLSDHKSYGPTWDELIFHRETGKRYYQFLKSGDLGPIMKYGNSSWFPPVAPTFGYFFEQNELVKKYLPDDNDRFHLAGIVFGSLTIGVVYIISYQLTENYSLSILAAIILAFYPQFVTQAHNNVRDMGVTFFYSLTVMVMLVAVKYKRFFSGIMVTGFLIGIATATKQNGALLLILATIFFLRFGQNIGEVKLMAGLILLFVIFIWTFIAFWPFLWVNTIYHLVKTWLFLSDPKIIAGNTVFFDKVYASMKNIPVYYPYVMLFLFTAPILALTAGAGFIVSLIYFIKGNEKGLIFLWLFLPLSRFFMQTSSISYDQIRHFFEVVPAIPILAVLFIYFLKERFKKIEKIQVLLPIWLLIITGYNIFLTFRYRPYGTAYFNMFAGKPSYVNHAFDVEYYGNVYREASKILRSRYGKNVRFYTAGLGAHILQQNGLTNPLTDNTEDDFDYVIFMNKQTWLRSNPYALWLVETQKPVYTIEREGKILFYQFLPYKEEYFKLSQRS</sequence>
<feature type="transmembrane region" description="Helical" evidence="1">
    <location>
        <begin position="190"/>
        <end position="214"/>
    </location>
</feature>
<keyword evidence="1" id="KW-1133">Transmembrane helix</keyword>
<evidence type="ECO:0000256" key="1">
    <source>
        <dbReference type="SAM" id="Phobius"/>
    </source>
</evidence>
<gene>
    <name evidence="3" type="ORF">A2W14_03605</name>
</gene>
<dbReference type="EMBL" id="MFJA01000038">
    <property type="protein sequence ID" value="OGG03158.1"/>
    <property type="molecule type" value="Genomic_DNA"/>
</dbReference>
<reference evidence="3 4" key="1">
    <citation type="journal article" date="2016" name="Nat. Commun.">
        <title>Thousands of microbial genomes shed light on interconnected biogeochemical processes in an aquifer system.</title>
        <authorList>
            <person name="Anantharaman K."/>
            <person name="Brown C.T."/>
            <person name="Hug L.A."/>
            <person name="Sharon I."/>
            <person name="Castelle C.J."/>
            <person name="Probst A.J."/>
            <person name="Thomas B.C."/>
            <person name="Singh A."/>
            <person name="Wilkins M.J."/>
            <person name="Karaoz U."/>
            <person name="Brodie E.L."/>
            <person name="Williams K.H."/>
            <person name="Hubbard S.S."/>
            <person name="Banfield J.F."/>
        </authorList>
    </citation>
    <scope>NUCLEOTIDE SEQUENCE [LARGE SCALE GENOMIC DNA]</scope>
</reference>
<accession>A0A1F5YSG2</accession>
<feature type="transmembrane region" description="Helical" evidence="1">
    <location>
        <begin position="352"/>
        <end position="370"/>
    </location>
</feature>
<dbReference type="AlphaFoldDB" id="A0A1F5YSG2"/>
<feature type="transmembrane region" description="Helical" evidence="1">
    <location>
        <begin position="382"/>
        <end position="402"/>
    </location>
</feature>
<proteinExistence type="predicted"/>
<feature type="transmembrane region" description="Helical" evidence="1">
    <location>
        <begin position="226"/>
        <end position="247"/>
    </location>
</feature>
<feature type="transmembrane region" description="Helical" evidence="1">
    <location>
        <begin position="15"/>
        <end position="34"/>
    </location>
</feature>
<dbReference type="Pfam" id="PF13231">
    <property type="entry name" value="PMT_2"/>
    <property type="match status" value="1"/>
</dbReference>
<feature type="transmembrane region" description="Helical" evidence="1">
    <location>
        <begin position="325"/>
        <end position="346"/>
    </location>
</feature>
<organism evidence="3 4">
    <name type="scientific">Candidatus Gottesmanbacteria bacterium RBG_16_37_8</name>
    <dbReference type="NCBI Taxonomy" id="1798371"/>
    <lineage>
        <taxon>Bacteria</taxon>
        <taxon>Candidatus Gottesmaniibacteriota</taxon>
    </lineage>
</organism>
<evidence type="ECO:0000259" key="2">
    <source>
        <dbReference type="Pfam" id="PF13231"/>
    </source>
</evidence>
<feature type="transmembrane region" description="Helical" evidence="1">
    <location>
        <begin position="132"/>
        <end position="149"/>
    </location>
</feature>
<feature type="transmembrane region" description="Helical" evidence="1">
    <location>
        <begin position="106"/>
        <end position="126"/>
    </location>
</feature>
<dbReference type="Proteomes" id="UP000176665">
    <property type="component" value="Unassembled WGS sequence"/>
</dbReference>
<protein>
    <recommendedName>
        <fullName evidence="2">Glycosyltransferase RgtA/B/C/D-like domain-containing protein</fullName>
    </recommendedName>
</protein>
<dbReference type="STRING" id="1798371.A2W14_03605"/>
<feature type="transmembrane region" description="Helical" evidence="1">
    <location>
        <begin position="161"/>
        <end position="178"/>
    </location>
</feature>
<name>A0A1F5YSG2_9BACT</name>
<keyword evidence="1" id="KW-0812">Transmembrane</keyword>
<comment type="caution">
    <text evidence="3">The sequence shown here is derived from an EMBL/GenBank/DDBJ whole genome shotgun (WGS) entry which is preliminary data.</text>
</comment>
<evidence type="ECO:0000313" key="4">
    <source>
        <dbReference type="Proteomes" id="UP000176665"/>
    </source>
</evidence>